<reference evidence="1" key="1">
    <citation type="submission" date="2021-01" db="EMBL/GenBank/DDBJ databases">
        <authorList>
            <consortium name="Genoscope - CEA"/>
            <person name="William W."/>
        </authorList>
    </citation>
    <scope>NUCLEOTIDE SEQUENCE</scope>
</reference>
<dbReference type="AlphaFoldDB" id="A0A816XDD9"/>
<protein>
    <submittedName>
        <fullName evidence="1">(rape) hypothetical protein</fullName>
    </submittedName>
</protein>
<name>A0A816XDD9_BRANA</name>
<dbReference type="EMBL" id="HG994356">
    <property type="protein sequence ID" value="CAF2144815.1"/>
    <property type="molecule type" value="Genomic_DNA"/>
</dbReference>
<organism evidence="1">
    <name type="scientific">Brassica napus</name>
    <name type="common">Rape</name>
    <dbReference type="NCBI Taxonomy" id="3708"/>
    <lineage>
        <taxon>Eukaryota</taxon>
        <taxon>Viridiplantae</taxon>
        <taxon>Streptophyta</taxon>
        <taxon>Embryophyta</taxon>
        <taxon>Tracheophyta</taxon>
        <taxon>Spermatophyta</taxon>
        <taxon>Magnoliopsida</taxon>
        <taxon>eudicotyledons</taxon>
        <taxon>Gunneridae</taxon>
        <taxon>Pentapetalae</taxon>
        <taxon>rosids</taxon>
        <taxon>malvids</taxon>
        <taxon>Brassicales</taxon>
        <taxon>Brassicaceae</taxon>
        <taxon>Brassiceae</taxon>
        <taxon>Brassica</taxon>
    </lineage>
</organism>
<accession>A0A816XDD9</accession>
<gene>
    <name evidence="1" type="ORF">DARMORV10_A02P41120.1</name>
</gene>
<evidence type="ECO:0000313" key="1">
    <source>
        <dbReference type="EMBL" id="CAF2144815.1"/>
    </source>
</evidence>
<proteinExistence type="predicted"/>
<sequence>MKFLFWPVAERLHGIITLLTEILDFRLLEFLPRVFTFAKNLRQLQFEADINKLFMYTRLVLLAQ</sequence>
<dbReference type="Proteomes" id="UP001295469">
    <property type="component" value="Chromosome A02"/>
</dbReference>